<feature type="chain" id="PRO_5013987787" evidence="6">
    <location>
        <begin position="27"/>
        <end position="578"/>
    </location>
</feature>
<dbReference type="Pfam" id="PF02872">
    <property type="entry name" value="5_nucleotid_C"/>
    <property type="match status" value="1"/>
</dbReference>
<feature type="domain" description="Calcineurin-like phosphoesterase" evidence="8">
    <location>
        <begin position="38"/>
        <end position="271"/>
    </location>
</feature>
<keyword evidence="11" id="KW-1185">Reference proteome</keyword>
<dbReference type="EMBL" id="PJNH01000002">
    <property type="protein sequence ID" value="PKR78050.1"/>
    <property type="molecule type" value="Genomic_DNA"/>
</dbReference>
<evidence type="ECO:0000313" key="10">
    <source>
        <dbReference type="EMBL" id="PKR78050.1"/>
    </source>
</evidence>
<evidence type="ECO:0000256" key="4">
    <source>
        <dbReference type="ARBA" id="ARBA00022729"/>
    </source>
</evidence>
<evidence type="ECO:0000256" key="3">
    <source>
        <dbReference type="ARBA" id="ARBA00022525"/>
    </source>
</evidence>
<reference evidence="10 11" key="1">
    <citation type="submission" date="2017-06" db="EMBL/GenBank/DDBJ databases">
        <title>the draft geome sequence of Illustriluteabacillus marina B3227.</title>
        <authorList>
            <person name="He R.-H."/>
            <person name="Du Z.-J."/>
        </authorList>
    </citation>
    <scope>NUCLEOTIDE SEQUENCE [LARGE SCALE GENOMIC DNA]</scope>
    <source>
        <strain evidence="10 11">B3227</strain>
    </source>
</reference>
<dbReference type="AlphaFoldDB" id="A0A2I0QVC6"/>
<evidence type="ECO:0000256" key="5">
    <source>
        <dbReference type="ARBA" id="ARBA00023088"/>
    </source>
</evidence>
<dbReference type="GO" id="GO:0008768">
    <property type="term" value="F:UDP-sugar diphosphatase activity"/>
    <property type="evidence" value="ECO:0007669"/>
    <property type="project" value="TreeGrafter"/>
</dbReference>
<evidence type="ECO:0000256" key="7">
    <source>
        <dbReference type="SAM" id="MobiDB-lite"/>
    </source>
</evidence>
<gene>
    <name evidence="10" type="ORF">CEY16_09035</name>
</gene>
<feature type="compositionally biased region" description="Basic and acidic residues" evidence="7">
    <location>
        <begin position="546"/>
        <end position="578"/>
    </location>
</feature>
<dbReference type="SUPFAM" id="SSF55816">
    <property type="entry name" value="5'-nucleotidase (syn. UDP-sugar hydrolase), C-terminal domain"/>
    <property type="match status" value="1"/>
</dbReference>
<feature type="domain" description="5'-Nucleotidase C-terminal" evidence="9">
    <location>
        <begin position="358"/>
        <end position="484"/>
    </location>
</feature>
<feature type="signal peptide" evidence="6">
    <location>
        <begin position="1"/>
        <end position="26"/>
    </location>
</feature>
<evidence type="ECO:0000256" key="1">
    <source>
        <dbReference type="ARBA" id="ARBA00004168"/>
    </source>
</evidence>
<sequence length="578" mass="63056">MKNYFMKSVMMVMTLAIVIPLGSLQAEEDLVDVQLQGLNDWHGQIDYEGYDEDFDGDGEEDPAGRADYLAAYLDEYKEDHGNTLRVHAGDMIGGSPLIAASFQDEPVVEIMEAMNMDVGTVGNHEFDEGVDELLRMVNGGEHPDGTEGYDGMDFPMVAANVIYKDTEELIFDPYTIEEVGGEKIGFIGVATTETPNMIIQDGNENLAFTDEAEAINEYVPELQEQGVKAIVVLAHNPARQDGDVITGDAADIANSVDDEVDVIFAGHNHVYNNGYVDDKLIVQAYDYGTAFSDVDLKIDPETGDIVEKTAEIVKVDQSQVEPDEEVAAILAKYEEKVDEIKNDVIGEAAFDLEGGYPTRGEIGDNALGNLIADGMVEAMDSDFALMNGGGIRADIQEGTITYGDAFTVQPFGNVLSKVEMTGAALEDVLNKQISAEYGPDYSVSGFAYTWQDETQEVVDIILPDGSEIDPNETYTVVVNNYMYGNAESGIAELSSNMEVGPVDLDATVEFIESFEEPIAYEAEGRISEVEPKEEYDLPVDGTPASDRAKERLQELAEKGVFDQKNKGKNSKPDHAQGK</sequence>
<comment type="similarity">
    <text evidence="6">Belongs to the 5'-nucleotidase family.</text>
</comment>
<keyword evidence="6" id="KW-0547">Nucleotide-binding</keyword>
<accession>A0A2I0QVC6</accession>
<dbReference type="InterPro" id="IPR008334">
    <property type="entry name" value="5'-Nucleotdase_C"/>
</dbReference>
<keyword evidence="2" id="KW-0134">Cell wall</keyword>
<evidence type="ECO:0000259" key="8">
    <source>
        <dbReference type="Pfam" id="PF00149"/>
    </source>
</evidence>
<evidence type="ECO:0000259" key="9">
    <source>
        <dbReference type="Pfam" id="PF02872"/>
    </source>
</evidence>
<dbReference type="Gene3D" id="3.60.21.10">
    <property type="match status" value="1"/>
</dbReference>
<organism evidence="10 11">
    <name type="scientific">Halalkalibacillus sediminis</name>
    <dbReference type="NCBI Taxonomy" id="2018042"/>
    <lineage>
        <taxon>Bacteria</taxon>
        <taxon>Bacillati</taxon>
        <taxon>Bacillota</taxon>
        <taxon>Bacilli</taxon>
        <taxon>Bacillales</taxon>
        <taxon>Bacillaceae</taxon>
        <taxon>Halalkalibacillus</taxon>
    </lineage>
</organism>
<evidence type="ECO:0000313" key="11">
    <source>
        <dbReference type="Proteomes" id="UP000243524"/>
    </source>
</evidence>
<name>A0A2I0QVC6_9BACI</name>
<dbReference type="InterPro" id="IPR036907">
    <property type="entry name" value="5'-Nucleotdase_C_sf"/>
</dbReference>
<dbReference type="PRINTS" id="PR01607">
    <property type="entry name" value="APYRASEFAMLY"/>
</dbReference>
<keyword evidence="4 6" id="KW-0732">Signal</keyword>
<comment type="subcellular location">
    <subcellularLocation>
        <location evidence="1">Secreted</location>
        <location evidence="1">Cell wall</location>
        <topology evidence="1">Peptidoglycan-anchor</topology>
    </subcellularLocation>
</comment>
<evidence type="ECO:0000256" key="2">
    <source>
        <dbReference type="ARBA" id="ARBA00022512"/>
    </source>
</evidence>
<dbReference type="Proteomes" id="UP000243524">
    <property type="component" value="Unassembled WGS sequence"/>
</dbReference>
<dbReference type="InterPro" id="IPR029052">
    <property type="entry name" value="Metallo-depent_PP-like"/>
</dbReference>
<dbReference type="GO" id="GO:0000166">
    <property type="term" value="F:nucleotide binding"/>
    <property type="evidence" value="ECO:0007669"/>
    <property type="project" value="UniProtKB-KW"/>
</dbReference>
<dbReference type="SUPFAM" id="SSF56300">
    <property type="entry name" value="Metallo-dependent phosphatases"/>
    <property type="match status" value="1"/>
</dbReference>
<dbReference type="Pfam" id="PF00149">
    <property type="entry name" value="Metallophos"/>
    <property type="match status" value="1"/>
</dbReference>
<keyword evidence="6" id="KW-0378">Hydrolase</keyword>
<feature type="region of interest" description="Disordered" evidence="7">
    <location>
        <begin position="527"/>
        <end position="578"/>
    </location>
</feature>
<proteinExistence type="inferred from homology"/>
<dbReference type="RefSeq" id="WP_101331658.1">
    <property type="nucleotide sequence ID" value="NZ_PJNH01000002.1"/>
</dbReference>
<dbReference type="InterPro" id="IPR006179">
    <property type="entry name" value="5_nucleotidase/apyrase"/>
</dbReference>
<dbReference type="OrthoDB" id="9775118at2"/>
<protein>
    <submittedName>
        <fullName evidence="10">2,' 3'-cyclic nucleotide 2'-phosphodiesterase</fullName>
    </submittedName>
</protein>
<dbReference type="Gene3D" id="3.90.780.10">
    <property type="entry name" value="5'-Nucleotidase, C-terminal domain"/>
    <property type="match status" value="1"/>
</dbReference>
<dbReference type="InterPro" id="IPR004843">
    <property type="entry name" value="Calcineurin-like_PHP"/>
</dbReference>
<dbReference type="GO" id="GO:0008253">
    <property type="term" value="F:5'-nucleotidase activity"/>
    <property type="evidence" value="ECO:0007669"/>
    <property type="project" value="TreeGrafter"/>
</dbReference>
<dbReference type="PANTHER" id="PTHR11575">
    <property type="entry name" value="5'-NUCLEOTIDASE-RELATED"/>
    <property type="match status" value="1"/>
</dbReference>
<comment type="caution">
    <text evidence="10">The sequence shown here is derived from an EMBL/GenBank/DDBJ whole genome shotgun (WGS) entry which is preliminary data.</text>
</comment>
<keyword evidence="5" id="KW-0572">Peptidoglycan-anchor</keyword>
<dbReference type="FunFam" id="3.60.21.10:FF:000052">
    <property type="entry name" value="Endonuclease YhcR"/>
    <property type="match status" value="1"/>
</dbReference>
<dbReference type="GO" id="GO:0030288">
    <property type="term" value="C:outer membrane-bounded periplasmic space"/>
    <property type="evidence" value="ECO:0007669"/>
    <property type="project" value="TreeGrafter"/>
</dbReference>
<dbReference type="GO" id="GO:0009166">
    <property type="term" value="P:nucleotide catabolic process"/>
    <property type="evidence" value="ECO:0007669"/>
    <property type="project" value="InterPro"/>
</dbReference>
<dbReference type="PANTHER" id="PTHR11575:SF24">
    <property type="entry name" value="5'-NUCLEOTIDASE"/>
    <property type="match status" value="1"/>
</dbReference>
<keyword evidence="3" id="KW-0964">Secreted</keyword>
<evidence type="ECO:0000256" key="6">
    <source>
        <dbReference type="RuleBase" id="RU362119"/>
    </source>
</evidence>